<organism evidence="2 3">
    <name type="scientific">Fermentimonas caenicola</name>
    <dbReference type="NCBI Taxonomy" id="1562970"/>
    <lineage>
        <taxon>Bacteria</taxon>
        <taxon>Pseudomonadati</taxon>
        <taxon>Bacteroidota</taxon>
        <taxon>Bacteroidia</taxon>
        <taxon>Bacteroidales</taxon>
        <taxon>Dysgonomonadaceae</taxon>
        <taxon>Fermentimonas</taxon>
    </lineage>
</organism>
<feature type="signal peptide" evidence="1">
    <location>
        <begin position="1"/>
        <end position="35"/>
    </location>
</feature>
<dbReference type="AlphaFoldDB" id="A0A098BXM8"/>
<evidence type="ECO:0008006" key="4">
    <source>
        <dbReference type="Google" id="ProtNLM"/>
    </source>
</evidence>
<evidence type="ECO:0000313" key="2">
    <source>
        <dbReference type="EMBL" id="CEA14880.1"/>
    </source>
</evidence>
<keyword evidence="1" id="KW-0732">Signal</keyword>
<dbReference type="Pfam" id="PF20046">
    <property type="entry name" value="DUF6448"/>
    <property type="match status" value="1"/>
</dbReference>
<evidence type="ECO:0000256" key="1">
    <source>
        <dbReference type="SAM" id="SignalP"/>
    </source>
</evidence>
<evidence type="ECO:0000313" key="3">
    <source>
        <dbReference type="Proteomes" id="UP000032417"/>
    </source>
</evidence>
<gene>
    <name evidence="2" type="ORF">ING2E5B_0146</name>
</gene>
<reference evidence="2 3" key="1">
    <citation type="submission" date="2014-08" db="EMBL/GenBank/DDBJ databases">
        <authorList>
            <person name="Wibberg D."/>
        </authorList>
    </citation>
    <scope>NUCLEOTIDE SEQUENCE [LARGE SCALE GENOMIC DNA]</scope>
    <source>
        <strain evidence="3">ING2-E5B</strain>
    </source>
</reference>
<dbReference type="HOGENOM" id="CLU_102544_0_0_10"/>
<name>A0A098BXM8_9BACT</name>
<keyword evidence="3" id="KW-1185">Reference proteome</keyword>
<feature type="chain" id="PRO_5030002944" description="Secreted protein" evidence="1">
    <location>
        <begin position="36"/>
        <end position="203"/>
    </location>
</feature>
<proteinExistence type="predicted"/>
<dbReference type="KEGG" id="pbt:ING2E5B_0146"/>
<sequence length="203" mass="22676">MKTGNFSFKMNWTKQILTLSLFALFTIISTQTASAHCDSFDGPALKDAAKALETNNVDLILKWIDADMEAEVVPLFHKTYSLRNGDKEIYEIVKKHFFETFVRLHREMEGASFTGLKPAGSVAPITMMSDKALETGDFESLLKALNNHINGVLQEKFDKTEALFKVKDNSVEEGREYVAAYVDYTHSIEAVHDILLGGGGHSH</sequence>
<protein>
    <recommendedName>
        <fullName evidence="4">Secreted protein</fullName>
    </recommendedName>
</protein>
<dbReference type="PATRIC" id="fig|1562970.3.peg.142"/>
<dbReference type="OrthoDB" id="2168082at2"/>
<accession>A0A098BXM8</accession>
<dbReference type="EMBL" id="LN515532">
    <property type="protein sequence ID" value="CEA14880.1"/>
    <property type="molecule type" value="Genomic_DNA"/>
</dbReference>
<dbReference type="Proteomes" id="UP000032417">
    <property type="component" value="Chromosome 1"/>
</dbReference>
<dbReference type="InterPro" id="IPR045613">
    <property type="entry name" value="DUF6448"/>
</dbReference>
<dbReference type="STRING" id="1562970.ING2E5B_0146"/>